<dbReference type="OrthoDB" id="9811423at2"/>
<dbReference type="AlphaFoldDB" id="A0A1A9EUM4"/>
<dbReference type="Proteomes" id="UP000078070">
    <property type="component" value="Chromosome"/>
</dbReference>
<gene>
    <name evidence="1" type="ORF">A8C75_02445</name>
</gene>
<keyword evidence="2" id="KW-1185">Reference proteome</keyword>
<dbReference type="PANTHER" id="PTHR35175">
    <property type="entry name" value="DUF1289 DOMAIN-CONTAINING PROTEIN"/>
    <property type="match status" value="1"/>
</dbReference>
<accession>A0A1A9EUM4</accession>
<dbReference type="KEGG" id="mars:A8C75_02445"/>
<proteinExistence type="predicted"/>
<sequence>METIEKERPIRSPCVGACCPGERNLCTGCLRNAMEIAEWGVLDNDEKRAVLALIRRREKGEVC</sequence>
<protein>
    <submittedName>
        <fullName evidence="1">Fe-S oxidoreductase</fullName>
    </submittedName>
</protein>
<evidence type="ECO:0000313" key="1">
    <source>
        <dbReference type="EMBL" id="ANG61440.1"/>
    </source>
</evidence>
<reference evidence="2" key="1">
    <citation type="submission" date="2016-05" db="EMBL/GenBank/DDBJ databases">
        <authorList>
            <person name="Baek K."/>
            <person name="Yang S.-J."/>
        </authorList>
    </citation>
    <scope>NUCLEOTIDE SEQUENCE [LARGE SCALE GENOMIC DNA]</scope>
    <source>
        <strain evidence="2">ST58-10</strain>
    </source>
</reference>
<dbReference type="RefSeq" id="WP_067377612.1">
    <property type="nucleotide sequence ID" value="NZ_CP015839.1"/>
</dbReference>
<reference evidence="1 2" key="2">
    <citation type="journal article" date="2018" name="Int. J. Syst. Evol. Microbiol.">
        <title>Marinobacterium aestuarii sp. nov., a benzene-degrading marine bacterium isolated from estuary sediment.</title>
        <authorList>
            <person name="Bae S.S."/>
            <person name="Jung J."/>
            <person name="Chung D."/>
            <person name="Baek K."/>
        </authorList>
    </citation>
    <scope>NUCLEOTIDE SEQUENCE [LARGE SCALE GENOMIC DNA]</scope>
    <source>
        <strain evidence="1 2">ST58-10</strain>
    </source>
</reference>
<dbReference type="Pfam" id="PF06945">
    <property type="entry name" value="DUF1289"/>
    <property type="match status" value="1"/>
</dbReference>
<evidence type="ECO:0000313" key="2">
    <source>
        <dbReference type="Proteomes" id="UP000078070"/>
    </source>
</evidence>
<dbReference type="InterPro" id="IPR010710">
    <property type="entry name" value="DUF1289"/>
</dbReference>
<organism evidence="1 2">
    <name type="scientific">Marinobacterium aestuarii</name>
    <dbReference type="NCBI Taxonomy" id="1821621"/>
    <lineage>
        <taxon>Bacteria</taxon>
        <taxon>Pseudomonadati</taxon>
        <taxon>Pseudomonadota</taxon>
        <taxon>Gammaproteobacteria</taxon>
        <taxon>Oceanospirillales</taxon>
        <taxon>Oceanospirillaceae</taxon>
        <taxon>Marinobacterium</taxon>
    </lineage>
</organism>
<dbReference type="EMBL" id="CP015839">
    <property type="protein sequence ID" value="ANG61440.1"/>
    <property type="molecule type" value="Genomic_DNA"/>
</dbReference>
<dbReference type="STRING" id="1821621.A8C75_02445"/>
<dbReference type="PANTHER" id="PTHR35175:SF2">
    <property type="entry name" value="DUF1289 DOMAIN-CONTAINING PROTEIN"/>
    <property type="match status" value="1"/>
</dbReference>
<name>A0A1A9EUM4_9GAMM</name>